<feature type="domain" description="HTH gntR-type" evidence="4">
    <location>
        <begin position="7"/>
        <end position="75"/>
    </location>
</feature>
<dbReference type="OrthoDB" id="5450856at2"/>
<evidence type="ECO:0000256" key="1">
    <source>
        <dbReference type="ARBA" id="ARBA00023015"/>
    </source>
</evidence>
<dbReference type="GO" id="GO:0003677">
    <property type="term" value="F:DNA binding"/>
    <property type="evidence" value="ECO:0007669"/>
    <property type="project" value="UniProtKB-KW"/>
</dbReference>
<dbReference type="Proteomes" id="UP000004816">
    <property type="component" value="Unassembled WGS sequence"/>
</dbReference>
<organism evidence="5 6">
    <name type="scientific">Segniliparus rugosus (strain ATCC BAA-974 / DSM 45345 / CCUG 50838 / CIP 108380 / JCM 13579 / CDC 945)</name>
    <dbReference type="NCBI Taxonomy" id="679197"/>
    <lineage>
        <taxon>Bacteria</taxon>
        <taxon>Bacillati</taxon>
        <taxon>Actinomycetota</taxon>
        <taxon>Actinomycetes</taxon>
        <taxon>Mycobacteriales</taxon>
        <taxon>Segniliparaceae</taxon>
        <taxon>Segniliparus</taxon>
    </lineage>
</organism>
<dbReference type="PANTHER" id="PTHR43537">
    <property type="entry name" value="TRANSCRIPTIONAL REGULATOR, GNTR FAMILY"/>
    <property type="match status" value="1"/>
</dbReference>
<keyword evidence="2" id="KW-0238">DNA-binding</keyword>
<keyword evidence="1" id="KW-0805">Transcription regulation</keyword>
<keyword evidence="3" id="KW-0804">Transcription</keyword>
<proteinExistence type="predicted"/>
<dbReference type="InterPro" id="IPR036388">
    <property type="entry name" value="WH-like_DNA-bd_sf"/>
</dbReference>
<dbReference type="Gene3D" id="1.10.10.10">
    <property type="entry name" value="Winged helix-like DNA-binding domain superfamily/Winged helix DNA-binding domain"/>
    <property type="match status" value="1"/>
</dbReference>
<dbReference type="RefSeq" id="WP_007471994.1">
    <property type="nucleotide sequence ID" value="NZ_KI391953.1"/>
</dbReference>
<dbReference type="SMART" id="SM00895">
    <property type="entry name" value="FCD"/>
    <property type="match status" value="1"/>
</dbReference>
<name>E5XUL5_SEGRC</name>
<dbReference type="CDD" id="cd07377">
    <property type="entry name" value="WHTH_GntR"/>
    <property type="match status" value="1"/>
</dbReference>
<dbReference type="SUPFAM" id="SSF48008">
    <property type="entry name" value="GntR ligand-binding domain-like"/>
    <property type="match status" value="1"/>
</dbReference>
<dbReference type="Pfam" id="PF00392">
    <property type="entry name" value="GntR"/>
    <property type="match status" value="1"/>
</dbReference>
<sequence length="228" mass="25220">MRTVARSGLIDQIITLLSDEIHSGRWQVGEKIPNETELTELTGASRNTVREAVQALVHAGMLERRQGSGTYVISASEFDGALDRCFSRAELYDILELRLALETTAARLAARRRTAEDVEQLRFLLAEQEKHIDSPDHEVAAYAVVALRRGIVAAGHNAVYLQVYDSLVPTLIAQSKQWFDAGKTLPLGARYQALVETVIAGQDEAAFQIMSDILTALLDYEQAQITTH</sequence>
<comment type="caution">
    <text evidence="5">The sequence shown here is derived from an EMBL/GenBank/DDBJ whole genome shotgun (WGS) entry which is preliminary data.</text>
</comment>
<dbReference type="InterPro" id="IPR036390">
    <property type="entry name" value="WH_DNA-bd_sf"/>
</dbReference>
<dbReference type="SUPFAM" id="SSF46785">
    <property type="entry name" value="Winged helix' DNA-binding domain"/>
    <property type="match status" value="1"/>
</dbReference>
<accession>E5XUL5</accession>
<dbReference type="Gene3D" id="1.20.120.530">
    <property type="entry name" value="GntR ligand-binding domain-like"/>
    <property type="match status" value="1"/>
</dbReference>
<protein>
    <recommendedName>
        <fullName evidence="4">HTH gntR-type domain-containing protein</fullName>
    </recommendedName>
</protein>
<evidence type="ECO:0000259" key="4">
    <source>
        <dbReference type="PROSITE" id="PS50949"/>
    </source>
</evidence>
<reference evidence="5 6" key="1">
    <citation type="journal article" date="2011" name="Stand. Genomic Sci.">
        <title>High quality draft genome sequence of Segniliparus rugosus CDC 945(T)= (ATCC BAA-974(T)).</title>
        <authorList>
            <person name="Earl A.M."/>
            <person name="Desjardins C.A."/>
            <person name="Fitzgerald M.G."/>
            <person name="Arachchi H.M."/>
            <person name="Zeng Q."/>
            <person name="Mehta T."/>
            <person name="Griggs A."/>
            <person name="Birren B.W."/>
            <person name="Toney N.C."/>
            <person name="Carr J."/>
            <person name="Posey J."/>
            <person name="Butler W.R."/>
        </authorList>
    </citation>
    <scope>NUCLEOTIDE SEQUENCE [LARGE SCALE GENOMIC DNA]</scope>
    <source>
        <strain evidence="6">ATCC BAA-974 / DSM 45345 / CCUG 50838 / CIP 108380 / JCM 13579 / CDC 945</strain>
    </source>
</reference>
<dbReference type="InterPro" id="IPR000524">
    <property type="entry name" value="Tscrpt_reg_HTH_GntR"/>
</dbReference>
<evidence type="ECO:0000313" key="6">
    <source>
        <dbReference type="Proteomes" id="UP000004816"/>
    </source>
</evidence>
<evidence type="ECO:0000256" key="2">
    <source>
        <dbReference type="ARBA" id="ARBA00023125"/>
    </source>
</evidence>
<dbReference type="PROSITE" id="PS50949">
    <property type="entry name" value="HTH_GNTR"/>
    <property type="match status" value="1"/>
</dbReference>
<dbReference type="InterPro" id="IPR008920">
    <property type="entry name" value="TF_FadR/GntR_C"/>
</dbReference>
<dbReference type="HOGENOM" id="CLU_017584_9_2_11"/>
<dbReference type="STRING" id="679197.HMPREF9336_03187"/>
<dbReference type="GO" id="GO:0003700">
    <property type="term" value="F:DNA-binding transcription factor activity"/>
    <property type="evidence" value="ECO:0007669"/>
    <property type="project" value="InterPro"/>
</dbReference>
<gene>
    <name evidence="5" type="ORF">HMPREF9336_03187</name>
</gene>
<dbReference type="PANTHER" id="PTHR43537:SF47">
    <property type="entry name" value="REGULATORY PROTEIN GNTR HTH"/>
    <property type="match status" value="1"/>
</dbReference>
<keyword evidence="6" id="KW-1185">Reference proteome</keyword>
<dbReference type="AlphaFoldDB" id="E5XUL5"/>
<dbReference type="eggNOG" id="COG2186">
    <property type="taxonomic scope" value="Bacteria"/>
</dbReference>
<dbReference type="Pfam" id="PF07729">
    <property type="entry name" value="FCD"/>
    <property type="match status" value="1"/>
</dbReference>
<evidence type="ECO:0000256" key="3">
    <source>
        <dbReference type="ARBA" id="ARBA00023163"/>
    </source>
</evidence>
<dbReference type="PRINTS" id="PR00035">
    <property type="entry name" value="HTHGNTR"/>
</dbReference>
<dbReference type="SMART" id="SM00345">
    <property type="entry name" value="HTH_GNTR"/>
    <property type="match status" value="1"/>
</dbReference>
<dbReference type="InterPro" id="IPR011711">
    <property type="entry name" value="GntR_C"/>
</dbReference>
<evidence type="ECO:0000313" key="5">
    <source>
        <dbReference type="EMBL" id="EFV11994.1"/>
    </source>
</evidence>
<dbReference type="EMBL" id="ACZI02000001">
    <property type="protein sequence ID" value="EFV11994.1"/>
    <property type="molecule type" value="Genomic_DNA"/>
</dbReference>